<dbReference type="AlphaFoldDB" id="A0A835ZBJ6"/>
<dbReference type="InterPro" id="IPR016149">
    <property type="entry name" value="Casein_kin_II_reg-sub_N"/>
</dbReference>
<comment type="caution">
    <text evidence="4">The sequence shown here is derived from an EMBL/GenBank/DDBJ whole genome shotgun (WGS) entry which is preliminary data.</text>
</comment>
<dbReference type="GO" id="GO:0019887">
    <property type="term" value="F:protein kinase regulator activity"/>
    <property type="evidence" value="ECO:0007669"/>
    <property type="project" value="InterPro"/>
</dbReference>
<dbReference type="Gene3D" id="1.10.1820.10">
    <property type="entry name" value="protein kinase ck2 holoenzyme, chain C, domain 1"/>
    <property type="match status" value="1"/>
</dbReference>
<dbReference type="PANTHER" id="PTHR11740">
    <property type="entry name" value="CASEIN KINASE II SUBUNIT BETA"/>
    <property type="match status" value="1"/>
</dbReference>
<comment type="similarity">
    <text evidence="1 2">Belongs to the casein kinase 2 subunit beta family.</text>
</comment>
<dbReference type="Proteomes" id="UP000664859">
    <property type="component" value="Unassembled WGS sequence"/>
</dbReference>
<name>A0A835ZBJ6_9STRA</name>
<reference evidence="4" key="1">
    <citation type="submission" date="2021-02" db="EMBL/GenBank/DDBJ databases">
        <title>First Annotated Genome of the Yellow-green Alga Tribonema minus.</title>
        <authorList>
            <person name="Mahan K.M."/>
        </authorList>
    </citation>
    <scope>NUCLEOTIDE SEQUENCE</scope>
    <source>
        <strain evidence="4">UTEX B ZZ1240</strain>
    </source>
</reference>
<dbReference type="Gene3D" id="2.20.25.20">
    <property type="match status" value="1"/>
</dbReference>
<dbReference type="GO" id="GO:0005737">
    <property type="term" value="C:cytoplasm"/>
    <property type="evidence" value="ECO:0007669"/>
    <property type="project" value="TreeGrafter"/>
</dbReference>
<dbReference type="InterPro" id="IPR000704">
    <property type="entry name" value="Casein_kinase_II_reg-sub"/>
</dbReference>
<evidence type="ECO:0000313" key="5">
    <source>
        <dbReference type="Proteomes" id="UP000664859"/>
    </source>
</evidence>
<feature type="compositionally biased region" description="Low complexity" evidence="3">
    <location>
        <begin position="200"/>
        <end position="217"/>
    </location>
</feature>
<feature type="region of interest" description="Disordered" evidence="3">
    <location>
        <begin position="149"/>
        <end position="241"/>
    </location>
</feature>
<feature type="region of interest" description="Disordered" evidence="3">
    <location>
        <begin position="379"/>
        <end position="412"/>
    </location>
</feature>
<feature type="region of interest" description="Disordered" evidence="3">
    <location>
        <begin position="325"/>
        <end position="346"/>
    </location>
</feature>
<keyword evidence="5" id="KW-1185">Reference proteome</keyword>
<gene>
    <name evidence="4" type="ORF">JKP88DRAFT_267069</name>
</gene>
<evidence type="ECO:0000256" key="1">
    <source>
        <dbReference type="ARBA" id="ARBA00006941"/>
    </source>
</evidence>
<dbReference type="Pfam" id="PF01214">
    <property type="entry name" value="CK_II_beta"/>
    <property type="match status" value="1"/>
</dbReference>
<feature type="region of interest" description="Disordered" evidence="3">
    <location>
        <begin position="253"/>
        <end position="308"/>
    </location>
</feature>
<dbReference type="PRINTS" id="PR00472">
    <property type="entry name" value="CASNKINASEII"/>
</dbReference>
<dbReference type="InterPro" id="IPR035991">
    <property type="entry name" value="Casein_kinase_II_beta-like"/>
</dbReference>
<dbReference type="PANTHER" id="PTHR11740:SF0">
    <property type="entry name" value="CASEIN KINASE II SUBUNIT BETA"/>
    <property type="match status" value="1"/>
</dbReference>
<evidence type="ECO:0000256" key="3">
    <source>
        <dbReference type="SAM" id="MobiDB-lite"/>
    </source>
</evidence>
<accession>A0A835ZBJ6</accession>
<dbReference type="GO" id="GO:0005956">
    <property type="term" value="C:protein kinase CK2 complex"/>
    <property type="evidence" value="ECO:0007669"/>
    <property type="project" value="UniProtKB-UniRule"/>
</dbReference>
<dbReference type="OrthoDB" id="3971593at2759"/>
<feature type="compositionally biased region" description="Polar residues" evidence="3">
    <location>
        <begin position="328"/>
        <end position="337"/>
    </location>
</feature>
<feature type="compositionally biased region" description="Polar residues" evidence="3">
    <location>
        <begin position="297"/>
        <end position="308"/>
    </location>
</feature>
<evidence type="ECO:0000313" key="4">
    <source>
        <dbReference type="EMBL" id="KAG5190048.1"/>
    </source>
</evidence>
<sequence>MLCEVDRSYIEDSFNLYGLRHHFPNFQECLNIILDKSAAEECRDPKVAQSAFMLYGLIHARFIVTTRGLDAMLKKYRLAEFGRCPRMLCRDQVYVAPAGPHGEEPLDGAFFGTSFAHLFIMSFDRWMPADVTRDSYTPRIFGFKVNKAAAPTPRKNPVGAVKASEAGGGAVEQGIVQGGSGRRGGGSSGSTRVAAHSKTSAASDAPSSSSAQQPRSAHGPQSPKGSGSGTTAGGGGVGHTAVNSHTAVMLPGHATHHHQQQQQQQDIVRDRDRPASAGGGGGGGTMARPDSAEHTPHTTPGMATSSSTEQLVQLPGFQRDILAKRKSTAANSTPSDDTGQHRFHTGDGLAVGSNAAVDAAAGYTSGAHGLNAIAEAATAASTGDMRKRPRLESSQQHRQPQPAPPSAESLDT</sequence>
<dbReference type="SMART" id="SM01085">
    <property type="entry name" value="CK_II_beta"/>
    <property type="match status" value="1"/>
</dbReference>
<dbReference type="SUPFAM" id="SSF57798">
    <property type="entry name" value="Casein kinase II beta subunit"/>
    <property type="match status" value="1"/>
</dbReference>
<proteinExistence type="inferred from homology"/>
<comment type="subunit">
    <text evidence="2">Tetramer of two alpha and two beta subunits.</text>
</comment>
<protein>
    <recommendedName>
        <fullName evidence="2">Casein kinase II subunit beta</fullName>
        <shortName evidence="2">CK II beta</shortName>
    </recommendedName>
</protein>
<organism evidence="4 5">
    <name type="scientific">Tribonema minus</name>
    <dbReference type="NCBI Taxonomy" id="303371"/>
    <lineage>
        <taxon>Eukaryota</taxon>
        <taxon>Sar</taxon>
        <taxon>Stramenopiles</taxon>
        <taxon>Ochrophyta</taxon>
        <taxon>PX clade</taxon>
        <taxon>Xanthophyceae</taxon>
        <taxon>Tribonematales</taxon>
        <taxon>Tribonemataceae</taxon>
        <taxon>Tribonema</taxon>
    </lineage>
</organism>
<feature type="compositionally biased region" description="Gly residues" evidence="3">
    <location>
        <begin position="226"/>
        <end position="238"/>
    </location>
</feature>
<feature type="compositionally biased region" description="Gly residues" evidence="3">
    <location>
        <begin position="166"/>
        <end position="188"/>
    </location>
</feature>
<evidence type="ECO:0000256" key="2">
    <source>
        <dbReference type="RuleBase" id="RU361268"/>
    </source>
</evidence>
<dbReference type="EMBL" id="JAFCMP010000040">
    <property type="protein sequence ID" value="KAG5190048.1"/>
    <property type="molecule type" value="Genomic_DNA"/>
</dbReference>